<feature type="transmembrane region" description="Helical" evidence="1">
    <location>
        <begin position="28"/>
        <end position="47"/>
    </location>
</feature>
<dbReference type="STRING" id="1007676.ABM34_12190"/>
<dbReference type="AlphaFoldDB" id="A0A0H4QN84"/>
<dbReference type="KEGG" id="lgn:ABM34_12190"/>
<organism evidence="2 3">
    <name type="scientific">Companilactobacillus ginsenosidimutans</name>
    <dbReference type="NCBI Taxonomy" id="1007676"/>
    <lineage>
        <taxon>Bacteria</taxon>
        <taxon>Bacillati</taxon>
        <taxon>Bacillota</taxon>
        <taxon>Bacilli</taxon>
        <taxon>Lactobacillales</taxon>
        <taxon>Lactobacillaceae</taxon>
        <taxon>Companilactobacillus</taxon>
    </lineage>
</organism>
<accession>A0A0H4QN84</accession>
<name>A0A0H4QN84_9LACO</name>
<feature type="transmembrane region" description="Helical" evidence="1">
    <location>
        <begin position="54"/>
        <end position="75"/>
    </location>
</feature>
<dbReference type="Proteomes" id="UP000036106">
    <property type="component" value="Chromosome"/>
</dbReference>
<dbReference type="InterPro" id="IPR007165">
    <property type="entry name" value="Phage_holin_4_2"/>
</dbReference>
<dbReference type="RefSeq" id="WP_048706097.1">
    <property type="nucleotide sequence ID" value="NZ_CP012034.1"/>
</dbReference>
<dbReference type="Pfam" id="PF04020">
    <property type="entry name" value="Phage_holin_4_2"/>
    <property type="match status" value="1"/>
</dbReference>
<reference evidence="3" key="1">
    <citation type="submission" date="2015-07" db="EMBL/GenBank/DDBJ databases">
        <title>Lactobacillus ginsenosidimutans/EMML 3141/ whole genome sequencing.</title>
        <authorList>
            <person name="Kim M.K."/>
            <person name="Im W.-T."/>
            <person name="Srinivasan S."/>
            <person name="Lee J.-J."/>
        </authorList>
    </citation>
    <scope>NUCLEOTIDE SEQUENCE [LARGE SCALE GENOMIC DNA]</scope>
    <source>
        <strain evidence="3">EMML 3041</strain>
    </source>
</reference>
<evidence type="ECO:0000313" key="3">
    <source>
        <dbReference type="Proteomes" id="UP000036106"/>
    </source>
</evidence>
<evidence type="ECO:0000313" key="2">
    <source>
        <dbReference type="EMBL" id="AKP68218.1"/>
    </source>
</evidence>
<dbReference type="PANTHER" id="PTHR37309">
    <property type="entry name" value="SLR0284 PROTEIN"/>
    <property type="match status" value="1"/>
</dbReference>
<dbReference type="OrthoDB" id="7205479at2"/>
<keyword evidence="3" id="KW-1185">Reference proteome</keyword>
<dbReference type="EMBL" id="CP012034">
    <property type="protein sequence ID" value="AKP68218.1"/>
    <property type="molecule type" value="Genomic_DNA"/>
</dbReference>
<keyword evidence="1" id="KW-1133">Transmembrane helix</keyword>
<keyword evidence="1" id="KW-0812">Transmembrane</keyword>
<evidence type="ECO:0000256" key="1">
    <source>
        <dbReference type="SAM" id="Phobius"/>
    </source>
</evidence>
<dbReference type="PATRIC" id="fig|1007676.4.peg.2467"/>
<feature type="transmembrane region" description="Helical" evidence="1">
    <location>
        <begin position="95"/>
        <end position="113"/>
    </location>
</feature>
<gene>
    <name evidence="2" type="ORF">ABM34_12190</name>
</gene>
<protein>
    <submittedName>
        <fullName evidence="2">Membrane protein</fullName>
    </submittedName>
</protein>
<dbReference type="PANTHER" id="PTHR37309:SF1">
    <property type="entry name" value="SLR0284 PROTEIN"/>
    <property type="match status" value="1"/>
</dbReference>
<keyword evidence="1" id="KW-0472">Membrane</keyword>
<proteinExistence type="predicted"/>
<sequence length="121" mass="13419">MKLLIKTAIYTLLFMAIARVLPNMFQIDTVVTAIIASFVLVLLNWSVKPLLHIISFPITFITFGLFSFVISAITLELTSMVMGSQHFNFNGFGSALVVAVILAICNSIINSFAMNNFQKRV</sequence>